<dbReference type="InterPro" id="IPR008978">
    <property type="entry name" value="HSP20-like_chaperone"/>
</dbReference>
<evidence type="ECO:0000313" key="5">
    <source>
        <dbReference type="Proteomes" id="UP001601059"/>
    </source>
</evidence>
<dbReference type="SUPFAM" id="SSF49764">
    <property type="entry name" value="HSP20-like chaperones"/>
    <property type="match status" value="1"/>
</dbReference>
<feature type="domain" description="SHSP" evidence="3">
    <location>
        <begin position="29"/>
        <end position="131"/>
    </location>
</feature>
<organism evidence="4 5">
    <name type="scientific">Cytobacillus spartinae</name>
    <dbReference type="NCBI Taxonomy" id="3299023"/>
    <lineage>
        <taxon>Bacteria</taxon>
        <taxon>Bacillati</taxon>
        <taxon>Bacillota</taxon>
        <taxon>Bacilli</taxon>
        <taxon>Bacillales</taxon>
        <taxon>Bacillaceae</taxon>
        <taxon>Cytobacillus</taxon>
    </lineage>
</organism>
<dbReference type="PROSITE" id="PS01031">
    <property type="entry name" value="SHSP"/>
    <property type="match status" value="1"/>
</dbReference>
<evidence type="ECO:0000256" key="2">
    <source>
        <dbReference type="RuleBase" id="RU003616"/>
    </source>
</evidence>
<dbReference type="Pfam" id="PF00011">
    <property type="entry name" value="HSP20"/>
    <property type="match status" value="1"/>
</dbReference>
<keyword evidence="5" id="KW-1185">Reference proteome</keyword>
<protein>
    <submittedName>
        <fullName evidence="4">Hsp20/alpha crystallin family protein</fullName>
    </submittedName>
</protein>
<dbReference type="Proteomes" id="UP001601059">
    <property type="component" value="Unassembled WGS sequence"/>
</dbReference>
<dbReference type="InterPro" id="IPR002068">
    <property type="entry name" value="A-crystallin/Hsp20_dom"/>
</dbReference>
<proteinExistence type="inferred from homology"/>
<dbReference type="CDD" id="cd06464">
    <property type="entry name" value="ACD_sHsps-like"/>
    <property type="match status" value="1"/>
</dbReference>
<evidence type="ECO:0000313" key="4">
    <source>
        <dbReference type="EMBL" id="MFE8699296.1"/>
    </source>
</evidence>
<dbReference type="EMBL" id="JBIACK010000001">
    <property type="protein sequence ID" value="MFE8699296.1"/>
    <property type="molecule type" value="Genomic_DNA"/>
</dbReference>
<name>A0ABW6K544_9BACI</name>
<reference evidence="4 5" key="1">
    <citation type="submission" date="2024-08" db="EMBL/GenBank/DDBJ databases">
        <title>Two novel Cytobacillus novel species.</title>
        <authorList>
            <person name="Liu G."/>
        </authorList>
    </citation>
    <scope>NUCLEOTIDE SEQUENCE [LARGE SCALE GENOMIC DNA]</scope>
    <source>
        <strain evidence="4 5">FJAT-54145</strain>
    </source>
</reference>
<evidence type="ECO:0000259" key="3">
    <source>
        <dbReference type="PROSITE" id="PS01031"/>
    </source>
</evidence>
<gene>
    <name evidence="4" type="ORF">ACFYKX_01535</name>
</gene>
<evidence type="ECO:0000256" key="1">
    <source>
        <dbReference type="PROSITE-ProRule" id="PRU00285"/>
    </source>
</evidence>
<dbReference type="RefSeq" id="WP_389357380.1">
    <property type="nucleotide sequence ID" value="NZ_JBIACK010000001.1"/>
</dbReference>
<accession>A0ABW6K544</accession>
<dbReference type="Gene3D" id="2.60.40.790">
    <property type="match status" value="1"/>
</dbReference>
<comment type="similarity">
    <text evidence="1 2">Belongs to the small heat shock protein (HSP20) family.</text>
</comment>
<sequence length="131" mass="15187">MSGNQEKPSFNMKDMEKWLENYFLDPLTNYLDETTFRVDIFETEKEYILEALLTDFKPEDVTVFLKDCEIQIKAKPSINAHSETAYLARSIQLPFIVTDKHVHATFIEGILEVFISKEKPGFGNNQFVTIS</sequence>
<comment type="caution">
    <text evidence="4">The sequence shown here is derived from an EMBL/GenBank/DDBJ whole genome shotgun (WGS) entry which is preliminary data.</text>
</comment>